<dbReference type="EMBL" id="CP107941">
    <property type="protein sequence ID" value="WUI83664.1"/>
    <property type="molecule type" value="Genomic_DNA"/>
</dbReference>
<reference evidence="2 3" key="1">
    <citation type="submission" date="2022-10" db="EMBL/GenBank/DDBJ databases">
        <title>The complete genomes of actinobacterial strains from the NBC collection.</title>
        <authorList>
            <person name="Joergensen T.S."/>
            <person name="Alvarez Arevalo M."/>
            <person name="Sterndorff E.B."/>
            <person name="Faurdal D."/>
            <person name="Vuksanovic O."/>
            <person name="Mourched A.-S."/>
            <person name="Charusanti P."/>
            <person name="Shaw S."/>
            <person name="Blin K."/>
            <person name="Weber T."/>
        </authorList>
    </citation>
    <scope>NUCLEOTIDE SEQUENCE [LARGE SCALE GENOMIC DNA]</scope>
    <source>
        <strain evidence="2 3">NBC_00396</strain>
    </source>
</reference>
<name>A0ABZ1PHR8_9ACTN</name>
<proteinExistence type="predicted"/>
<gene>
    <name evidence="2" type="ORF">OG375_04715</name>
</gene>
<accession>A0ABZ1PHR8</accession>
<dbReference type="RefSeq" id="WP_328372904.1">
    <property type="nucleotide sequence ID" value="NZ_CP107941.1"/>
</dbReference>
<evidence type="ECO:0000256" key="1">
    <source>
        <dbReference type="SAM" id="Phobius"/>
    </source>
</evidence>
<keyword evidence="1" id="KW-1133">Transmembrane helix</keyword>
<keyword evidence="1" id="KW-0472">Membrane</keyword>
<sequence>MSRRDRKRGIDAQVQAAKINAQATVASAEIQAKGSRSTTLISIVGAAVVALVTGLCGVTNTLVTALPNMFSRPGPVTATVGPVTATAESTRARVPGTSDIERAIWQEQRLVTIEAFAAQVLADDCLGYAESVQRLNCRNKRLHALQLVEAARDSVLNVRGPLEPGVARIS</sequence>
<keyword evidence="1" id="KW-0812">Transmembrane</keyword>
<organism evidence="2 3">
    <name type="scientific">Micromonospora zamorensis</name>
    <dbReference type="NCBI Taxonomy" id="709883"/>
    <lineage>
        <taxon>Bacteria</taxon>
        <taxon>Bacillati</taxon>
        <taxon>Actinomycetota</taxon>
        <taxon>Actinomycetes</taxon>
        <taxon>Micromonosporales</taxon>
        <taxon>Micromonosporaceae</taxon>
        <taxon>Micromonospora</taxon>
    </lineage>
</organism>
<keyword evidence="3" id="KW-1185">Reference proteome</keyword>
<dbReference type="Proteomes" id="UP001346877">
    <property type="component" value="Chromosome"/>
</dbReference>
<protein>
    <submittedName>
        <fullName evidence="2">Uncharacterized protein</fullName>
    </submittedName>
</protein>
<evidence type="ECO:0000313" key="3">
    <source>
        <dbReference type="Proteomes" id="UP001346877"/>
    </source>
</evidence>
<feature type="transmembrane region" description="Helical" evidence="1">
    <location>
        <begin position="40"/>
        <end position="63"/>
    </location>
</feature>
<evidence type="ECO:0000313" key="2">
    <source>
        <dbReference type="EMBL" id="WUI83664.1"/>
    </source>
</evidence>